<keyword evidence="8" id="KW-1185">Reference proteome</keyword>
<feature type="transmembrane region" description="Helical" evidence="6">
    <location>
        <begin position="239"/>
        <end position="259"/>
    </location>
</feature>
<dbReference type="PANTHER" id="PTHR45649">
    <property type="entry name" value="AMINO-ACID PERMEASE BAT1"/>
    <property type="match status" value="1"/>
</dbReference>
<keyword evidence="4 6" id="KW-1133">Transmembrane helix</keyword>
<keyword evidence="3 6" id="KW-0812">Transmembrane</keyword>
<proteinExistence type="predicted"/>
<dbReference type="InterPro" id="IPR002293">
    <property type="entry name" value="AA/rel_permease1"/>
</dbReference>
<dbReference type="OrthoDB" id="3900342at2759"/>
<name>K1XC26_MARBU</name>
<evidence type="ECO:0000256" key="1">
    <source>
        <dbReference type="ARBA" id="ARBA00004141"/>
    </source>
</evidence>
<dbReference type="HOGENOM" id="CLU_004495_2_1_1"/>
<dbReference type="GO" id="GO:0016020">
    <property type="term" value="C:membrane"/>
    <property type="evidence" value="ECO:0007669"/>
    <property type="project" value="UniProtKB-SubCell"/>
</dbReference>
<feature type="transmembrane region" description="Helical" evidence="6">
    <location>
        <begin position="564"/>
        <end position="585"/>
    </location>
</feature>
<evidence type="ECO:0000313" key="8">
    <source>
        <dbReference type="Proteomes" id="UP000006753"/>
    </source>
</evidence>
<feature type="transmembrane region" description="Helical" evidence="6">
    <location>
        <begin position="178"/>
        <end position="200"/>
    </location>
</feature>
<keyword evidence="2" id="KW-0813">Transport</keyword>
<accession>K1XC26</accession>
<evidence type="ECO:0000256" key="6">
    <source>
        <dbReference type="SAM" id="Phobius"/>
    </source>
</evidence>
<comment type="subcellular location">
    <subcellularLocation>
        <location evidence="1">Membrane</location>
        <topology evidence="1">Multi-pass membrane protein</topology>
    </subcellularLocation>
</comment>
<evidence type="ECO:0000256" key="2">
    <source>
        <dbReference type="ARBA" id="ARBA00022448"/>
    </source>
</evidence>
<feature type="transmembrane region" description="Helical" evidence="6">
    <location>
        <begin position="456"/>
        <end position="476"/>
    </location>
</feature>
<feature type="transmembrane region" description="Helical" evidence="6">
    <location>
        <begin position="532"/>
        <end position="558"/>
    </location>
</feature>
<dbReference type="InParanoid" id="K1XC26"/>
<dbReference type="Gene3D" id="1.20.1740.10">
    <property type="entry name" value="Amino acid/polyamine transporter I"/>
    <property type="match status" value="1"/>
</dbReference>
<feature type="transmembrane region" description="Helical" evidence="6">
    <location>
        <begin position="271"/>
        <end position="292"/>
    </location>
</feature>
<gene>
    <name evidence="7" type="ORF">MBM_03301</name>
</gene>
<feature type="transmembrane region" description="Helical" evidence="6">
    <location>
        <begin position="405"/>
        <end position="426"/>
    </location>
</feature>
<dbReference type="Proteomes" id="UP000006753">
    <property type="component" value="Unassembled WGS sequence"/>
</dbReference>
<evidence type="ECO:0000256" key="4">
    <source>
        <dbReference type="ARBA" id="ARBA00022989"/>
    </source>
</evidence>
<protein>
    <submittedName>
        <fullName evidence="7">Choline transporter</fullName>
    </submittedName>
</protein>
<dbReference type="EMBL" id="JH921433">
    <property type="protein sequence ID" value="EKD18308.1"/>
    <property type="molecule type" value="Genomic_DNA"/>
</dbReference>
<dbReference type="AlphaFoldDB" id="K1XC26"/>
<reference evidence="7 8" key="1">
    <citation type="journal article" date="2012" name="BMC Genomics">
        <title>Sequencing the genome of Marssonina brunnea reveals fungus-poplar co-evolution.</title>
        <authorList>
            <person name="Zhu S."/>
            <person name="Cao Y.-Z."/>
            <person name="Jiang C."/>
            <person name="Tan B.-Y."/>
            <person name="Wang Z."/>
            <person name="Feng S."/>
            <person name="Zhang L."/>
            <person name="Su X.-H."/>
            <person name="Brejova B."/>
            <person name="Vinar T."/>
            <person name="Xu M."/>
            <person name="Wang M.-X."/>
            <person name="Zhang S.-G."/>
            <person name="Huang M.-R."/>
            <person name="Wu R."/>
            <person name="Zhou Y."/>
        </authorList>
    </citation>
    <scope>NUCLEOTIDE SEQUENCE [LARGE SCALE GENOMIC DNA]</scope>
    <source>
        <strain evidence="7 8">MB_m1</strain>
    </source>
</reference>
<keyword evidence="5 6" id="KW-0472">Membrane</keyword>
<evidence type="ECO:0000256" key="3">
    <source>
        <dbReference type="ARBA" id="ARBA00022692"/>
    </source>
</evidence>
<dbReference type="OMA" id="FWNCLAW"/>
<dbReference type="GO" id="GO:0022857">
    <property type="term" value="F:transmembrane transporter activity"/>
    <property type="evidence" value="ECO:0007669"/>
    <property type="project" value="InterPro"/>
</dbReference>
<sequence>MAPMYVLCTSGPESFIGQLQHLALLKYRKYLGSAPIDPATIVHDPSFVPGFPDPRSRHPNSSYIRLAPDRQNDLFSSVTALRIAASTQIALQSMRTFSERKTMPSFDSEKRIMPPNDDAPHVLNINESGHIQELERNFSLFSICAVGIVTGNTWAALGGSIVVAIYNGGPPGVLYEFIAVSIFYWLIAASMPSSAGVYHWASITPGPKYGRICGWFAGWWNTFAWMCGTATMASISGQIVIAMYGLYHPESCCSVVLFANKALPMINQIGLFFILAGVIITIIVCAVLPASAGTGHASSSFVWADWSNQTGYSSNGFVFCLGMLNGAYAVGTPDCVSHLAEEIPNPKRNVPFAIAAQMVTGFVTTFCYAITIFYAISNLDDVLAATSFPLAIIYRQATTTKAGTMGLLFLILIPIICCCIGTFITAGRCLWTIARDEAVPCSGTFSKISPRFKNPFNATVFCAVFCTILGLIYVGSSTAFNAFVGSFVVLTTLSYLAAILPFILTRRFSRESAPPGPCISNISPGPYQMGHYLGYAVNTIACSYIAVFVVIYCFPFSLPVTAVNMNYACVIAGSLTIFAGVWWLAQGRAYVGPRALLHEDKGISLVVLGREQAG</sequence>
<feature type="transmembrane region" description="Helical" evidence="6">
    <location>
        <begin position="482"/>
        <end position="504"/>
    </location>
</feature>
<evidence type="ECO:0000256" key="5">
    <source>
        <dbReference type="ARBA" id="ARBA00023136"/>
    </source>
</evidence>
<organism evidence="7 8">
    <name type="scientific">Marssonina brunnea f. sp. multigermtubi (strain MB_m1)</name>
    <name type="common">Marssonina leaf spot fungus</name>
    <dbReference type="NCBI Taxonomy" id="1072389"/>
    <lineage>
        <taxon>Eukaryota</taxon>
        <taxon>Fungi</taxon>
        <taxon>Dikarya</taxon>
        <taxon>Ascomycota</taxon>
        <taxon>Pezizomycotina</taxon>
        <taxon>Leotiomycetes</taxon>
        <taxon>Helotiales</taxon>
        <taxon>Drepanopezizaceae</taxon>
        <taxon>Drepanopeziza</taxon>
    </lineage>
</organism>
<evidence type="ECO:0000313" key="7">
    <source>
        <dbReference type="EMBL" id="EKD18308.1"/>
    </source>
</evidence>
<feature type="transmembrane region" description="Helical" evidence="6">
    <location>
        <begin position="352"/>
        <end position="376"/>
    </location>
</feature>
<dbReference type="PANTHER" id="PTHR45649:SF27">
    <property type="entry name" value="CHOLINE TRANSPORTER (EUROFUNG)"/>
    <property type="match status" value="1"/>
</dbReference>
<dbReference type="eggNOG" id="KOG1289">
    <property type="taxonomic scope" value="Eukaryota"/>
</dbReference>
<feature type="transmembrane region" description="Helical" evidence="6">
    <location>
        <begin position="140"/>
        <end position="166"/>
    </location>
</feature>
<dbReference type="KEGG" id="mbe:MBM_03301"/>
<dbReference type="Pfam" id="PF13520">
    <property type="entry name" value="AA_permease_2"/>
    <property type="match status" value="1"/>
</dbReference>
<feature type="transmembrane region" description="Helical" evidence="6">
    <location>
        <begin position="212"/>
        <end position="233"/>
    </location>
</feature>